<evidence type="ECO:0000256" key="1">
    <source>
        <dbReference type="ARBA" id="ARBA00006525"/>
    </source>
</evidence>
<dbReference type="Proteomes" id="UP000001822">
    <property type="component" value="Chromosome"/>
</dbReference>
<dbReference type="InterPro" id="IPR036390">
    <property type="entry name" value="WH_DNA-bd_sf"/>
</dbReference>
<dbReference type="Pfam" id="PF02481">
    <property type="entry name" value="DNA_processg_A"/>
    <property type="match status" value="1"/>
</dbReference>
<accession>A0A6N4SQZ2</accession>
<dbReference type="Gene3D" id="1.10.10.10">
    <property type="entry name" value="Winged helix-like DNA-binding domain superfamily/Winged helix DNA-binding domain"/>
    <property type="match status" value="1"/>
</dbReference>
<feature type="domain" description="DprA winged helix" evidence="3">
    <location>
        <begin position="305"/>
        <end position="359"/>
    </location>
</feature>
<dbReference type="InterPro" id="IPR041614">
    <property type="entry name" value="DprA_WH"/>
</dbReference>
<evidence type="ECO:0000313" key="5">
    <source>
        <dbReference type="Proteomes" id="UP000001822"/>
    </source>
</evidence>
<gene>
    <name evidence="4" type="primary">dprA</name>
    <name evidence="4" type="ordered locus">CHU_1444</name>
</gene>
<dbReference type="AlphaFoldDB" id="A0A6N4SQZ2"/>
<dbReference type="KEGG" id="chu:CHU_1444"/>
<proteinExistence type="inferred from homology"/>
<dbReference type="InterPro" id="IPR036388">
    <property type="entry name" value="WH-like_DNA-bd_sf"/>
</dbReference>
<dbReference type="NCBIfam" id="TIGR00732">
    <property type="entry name" value="dprA"/>
    <property type="match status" value="1"/>
</dbReference>
<dbReference type="PANTHER" id="PTHR43022">
    <property type="entry name" value="PROTEIN SMF"/>
    <property type="match status" value="1"/>
</dbReference>
<name>A0A6N4SQZ2_CYTH3</name>
<keyword evidence="5" id="KW-1185">Reference proteome</keyword>
<dbReference type="InterPro" id="IPR003488">
    <property type="entry name" value="DprA"/>
</dbReference>
<dbReference type="InterPro" id="IPR010994">
    <property type="entry name" value="RuvA_2-like"/>
</dbReference>
<dbReference type="OrthoDB" id="9785707at2"/>
<organism evidence="4 5">
    <name type="scientific">Cytophaga hutchinsonii (strain ATCC 33406 / DSM 1761 / CIP 103989 / NBRC 15051 / NCIMB 9469 / D465)</name>
    <dbReference type="NCBI Taxonomy" id="269798"/>
    <lineage>
        <taxon>Bacteria</taxon>
        <taxon>Pseudomonadati</taxon>
        <taxon>Bacteroidota</taxon>
        <taxon>Cytophagia</taxon>
        <taxon>Cytophagales</taxon>
        <taxon>Cytophagaceae</taxon>
        <taxon>Cytophaga</taxon>
    </lineage>
</organism>
<reference evidence="4 5" key="1">
    <citation type="journal article" date="2007" name="Appl. Environ. Microbiol.">
        <title>Genome sequence of the cellulolytic gliding bacterium Cytophaga hutchinsonii.</title>
        <authorList>
            <person name="Xie G."/>
            <person name="Bruce D.C."/>
            <person name="Challacombe J.F."/>
            <person name="Chertkov O."/>
            <person name="Detter J.C."/>
            <person name="Gilna P."/>
            <person name="Han C.S."/>
            <person name="Lucas S."/>
            <person name="Misra M."/>
            <person name="Myers G.L."/>
            <person name="Richardson P."/>
            <person name="Tapia R."/>
            <person name="Thayer N."/>
            <person name="Thompson L.S."/>
            <person name="Brettin T.S."/>
            <person name="Henrissat B."/>
            <person name="Wilson D.B."/>
            <person name="McBride M.J."/>
        </authorList>
    </citation>
    <scope>NUCLEOTIDE SEQUENCE [LARGE SCALE GENOMIC DNA]</scope>
    <source>
        <strain evidence="5">ATCC 33406 / DSM 1761 / CIP 103989 / NBRC 15051 / NCIMB 9469 / D465</strain>
    </source>
</reference>
<dbReference type="SUPFAM" id="SSF47781">
    <property type="entry name" value="RuvA domain 2-like"/>
    <property type="match status" value="1"/>
</dbReference>
<dbReference type="Gene3D" id="3.40.50.450">
    <property type="match status" value="1"/>
</dbReference>
<dbReference type="Pfam" id="PF17782">
    <property type="entry name" value="WHD_DprA"/>
    <property type="match status" value="1"/>
</dbReference>
<dbReference type="InterPro" id="IPR057666">
    <property type="entry name" value="DrpA_SLOG"/>
</dbReference>
<dbReference type="GO" id="GO:0009294">
    <property type="term" value="P:DNA-mediated transformation"/>
    <property type="evidence" value="ECO:0007669"/>
    <property type="project" value="InterPro"/>
</dbReference>
<evidence type="ECO:0000259" key="2">
    <source>
        <dbReference type="Pfam" id="PF02481"/>
    </source>
</evidence>
<evidence type="ECO:0000259" key="3">
    <source>
        <dbReference type="Pfam" id="PF17782"/>
    </source>
</evidence>
<sequence>MQEKIYQVAVGLIPGVGAATTKTLISYCGCAEQIFKTPKGKLKNIPGIGAVTVDNIYSASVLHEAESIVERAQKLDTQLLFYTDPDYPNRLKQIPDAPTLLYYKGSSALNPPKSIAIVGTRKATEYGRSVVRKLLEEIASYKPLVVSGLAYGIDIQAHRDALELGLETIGVMANGTNIIYPSVHKNTALKMLEQGGLLSEYTFDSIAEPMRFPARNRIIAGMTDATIVIEATQSGGALITAEIADSYDREVLAVPGRITDMASEGCNNLIKQNKAHALTSAADLIELLNWDITPSQQAHKHIILADLEEDELMIYAVLTDNEGIHIDELSWKSQLSMQKISSVLLEMEFKGIVKALPGKKFSLR</sequence>
<dbReference type="RefSeq" id="WP_011584830.1">
    <property type="nucleotide sequence ID" value="NC_008255.1"/>
</dbReference>
<feature type="domain" description="Smf/DprA SLOG" evidence="2">
    <location>
        <begin position="79"/>
        <end position="288"/>
    </location>
</feature>
<dbReference type="PANTHER" id="PTHR43022:SF1">
    <property type="entry name" value="PROTEIN SMF"/>
    <property type="match status" value="1"/>
</dbReference>
<dbReference type="SUPFAM" id="SSF102405">
    <property type="entry name" value="MCP/YpsA-like"/>
    <property type="match status" value="1"/>
</dbReference>
<dbReference type="SUPFAM" id="SSF46785">
    <property type="entry name" value="Winged helix' DNA-binding domain"/>
    <property type="match status" value="1"/>
</dbReference>
<evidence type="ECO:0000313" key="4">
    <source>
        <dbReference type="EMBL" id="ABG58715.1"/>
    </source>
</evidence>
<comment type="similarity">
    <text evidence="1">Belongs to the DprA/Smf family.</text>
</comment>
<dbReference type="EMBL" id="CP000383">
    <property type="protein sequence ID" value="ABG58715.1"/>
    <property type="molecule type" value="Genomic_DNA"/>
</dbReference>
<protein>
    <submittedName>
        <fullName evidence="4">DNA processing protein</fullName>
    </submittedName>
</protein>